<dbReference type="EMBL" id="CAJVPP010021703">
    <property type="protein sequence ID" value="CAG8743376.1"/>
    <property type="molecule type" value="Genomic_DNA"/>
</dbReference>
<organism evidence="1 2">
    <name type="scientific">Funneliformis mosseae</name>
    <name type="common">Endomycorrhizal fungus</name>
    <name type="synonym">Glomus mosseae</name>
    <dbReference type="NCBI Taxonomy" id="27381"/>
    <lineage>
        <taxon>Eukaryota</taxon>
        <taxon>Fungi</taxon>
        <taxon>Fungi incertae sedis</taxon>
        <taxon>Mucoromycota</taxon>
        <taxon>Glomeromycotina</taxon>
        <taxon>Glomeromycetes</taxon>
        <taxon>Glomerales</taxon>
        <taxon>Glomeraceae</taxon>
        <taxon>Funneliformis</taxon>
    </lineage>
</organism>
<evidence type="ECO:0000313" key="2">
    <source>
        <dbReference type="Proteomes" id="UP000789375"/>
    </source>
</evidence>
<reference evidence="1" key="1">
    <citation type="submission" date="2021-06" db="EMBL/GenBank/DDBJ databases">
        <authorList>
            <person name="Kallberg Y."/>
            <person name="Tangrot J."/>
            <person name="Rosling A."/>
        </authorList>
    </citation>
    <scope>NUCLEOTIDE SEQUENCE</scope>
    <source>
        <strain evidence="1">87-6 pot B 2015</strain>
    </source>
</reference>
<keyword evidence="2" id="KW-1185">Reference proteome</keyword>
<proteinExistence type="predicted"/>
<evidence type="ECO:0000313" key="1">
    <source>
        <dbReference type="EMBL" id="CAG8743376.1"/>
    </source>
</evidence>
<gene>
    <name evidence="1" type="ORF">FMOSSE_LOCUS16271</name>
</gene>
<protein>
    <submittedName>
        <fullName evidence="1">7745_t:CDS:1</fullName>
    </submittedName>
</protein>
<sequence>SEKMSLASIERKNLSKEELEKIQPEYKIDILFCINDIEYFSSETYVDKNS</sequence>
<comment type="caution">
    <text evidence="1">The sequence shown here is derived from an EMBL/GenBank/DDBJ whole genome shotgun (WGS) entry which is preliminary data.</text>
</comment>
<feature type="non-terminal residue" evidence="1">
    <location>
        <position position="1"/>
    </location>
</feature>
<dbReference type="AlphaFoldDB" id="A0A9N9ING2"/>
<dbReference type="Proteomes" id="UP000789375">
    <property type="component" value="Unassembled WGS sequence"/>
</dbReference>
<name>A0A9N9ING2_FUNMO</name>
<accession>A0A9N9ING2</accession>